<dbReference type="EnsemblMetazoa" id="CLYHEMT005728.1">
    <property type="protein sequence ID" value="CLYHEMP005728.1"/>
    <property type="gene ID" value="CLYHEMG005728"/>
</dbReference>
<reference evidence="3" key="1">
    <citation type="submission" date="2021-01" db="UniProtKB">
        <authorList>
            <consortium name="EnsemblMetazoa"/>
        </authorList>
    </citation>
    <scope>IDENTIFICATION</scope>
</reference>
<feature type="transmembrane region" description="Helical" evidence="2">
    <location>
        <begin position="70"/>
        <end position="92"/>
    </location>
</feature>
<evidence type="ECO:0000313" key="3">
    <source>
        <dbReference type="EnsemblMetazoa" id="CLYHEMP005728.1"/>
    </source>
</evidence>
<name>A0A7M5WRF0_9CNID</name>
<dbReference type="Proteomes" id="UP000594262">
    <property type="component" value="Unplaced"/>
</dbReference>
<keyword evidence="2" id="KW-0812">Transmembrane</keyword>
<organism evidence="3 4">
    <name type="scientific">Clytia hemisphaerica</name>
    <dbReference type="NCBI Taxonomy" id="252671"/>
    <lineage>
        <taxon>Eukaryota</taxon>
        <taxon>Metazoa</taxon>
        <taxon>Cnidaria</taxon>
        <taxon>Hydrozoa</taxon>
        <taxon>Hydroidolina</taxon>
        <taxon>Leptothecata</taxon>
        <taxon>Obeliida</taxon>
        <taxon>Clytiidae</taxon>
        <taxon>Clytia</taxon>
    </lineage>
</organism>
<feature type="region of interest" description="Disordered" evidence="1">
    <location>
        <begin position="1"/>
        <end position="61"/>
    </location>
</feature>
<protein>
    <submittedName>
        <fullName evidence="3">Uncharacterized protein</fullName>
    </submittedName>
</protein>
<dbReference type="GeneID" id="136799064"/>
<keyword evidence="2" id="KW-1133">Transmembrane helix</keyword>
<feature type="transmembrane region" description="Helical" evidence="2">
    <location>
        <begin position="143"/>
        <end position="168"/>
    </location>
</feature>
<accession>A0A7M5WRF0</accession>
<feature type="transmembrane region" description="Helical" evidence="2">
    <location>
        <begin position="112"/>
        <end position="131"/>
    </location>
</feature>
<sequence length="216" mass="24215">MDIERRSNALHRPPPPPPPPLKKPPPLPTKRNSSKQPNMALKAQYRNTPTTEEDLGRPTKQHSIGSIRTVSGLIMLINFILLIMSVLLIATWRAKVMKENKKHHSDLDQLTMYFLGSILLPLLMFMLIYLKDIFIVQISIAPALANVLMSIFCLTCSTLILLSVGYLIPRINDRWCSDRRACAHLKGAVGSGIITAIGIFAQSVNHLIERKAKTFI</sequence>
<evidence type="ECO:0000313" key="4">
    <source>
        <dbReference type="Proteomes" id="UP000594262"/>
    </source>
</evidence>
<feature type="transmembrane region" description="Helical" evidence="2">
    <location>
        <begin position="188"/>
        <end position="208"/>
    </location>
</feature>
<evidence type="ECO:0000256" key="1">
    <source>
        <dbReference type="SAM" id="MobiDB-lite"/>
    </source>
</evidence>
<dbReference type="RefSeq" id="XP_066911843.1">
    <property type="nucleotide sequence ID" value="XM_067055742.1"/>
</dbReference>
<feature type="compositionally biased region" description="Pro residues" evidence="1">
    <location>
        <begin position="12"/>
        <end position="28"/>
    </location>
</feature>
<keyword evidence="2" id="KW-0472">Membrane</keyword>
<dbReference type="AlphaFoldDB" id="A0A7M5WRF0"/>
<evidence type="ECO:0000256" key="2">
    <source>
        <dbReference type="SAM" id="Phobius"/>
    </source>
</evidence>
<keyword evidence="4" id="KW-1185">Reference proteome</keyword>
<proteinExistence type="predicted"/>